<name>A0AAV5RFH3_STABA</name>
<dbReference type="GO" id="GO:0031267">
    <property type="term" value="F:small GTPase binding"/>
    <property type="evidence" value="ECO:0007669"/>
    <property type="project" value="InterPro"/>
</dbReference>
<dbReference type="SUPFAM" id="SSF48371">
    <property type="entry name" value="ARM repeat"/>
    <property type="match status" value="1"/>
</dbReference>
<protein>
    <submittedName>
        <fullName evidence="9">Nmd5 protein</fullName>
    </submittedName>
</protein>
<dbReference type="EMBL" id="BTGC01000003">
    <property type="protein sequence ID" value="GMM50341.1"/>
    <property type="molecule type" value="Genomic_DNA"/>
</dbReference>
<feature type="compositionally biased region" description="Polar residues" evidence="7">
    <location>
        <begin position="969"/>
        <end position="982"/>
    </location>
</feature>
<evidence type="ECO:0000313" key="10">
    <source>
        <dbReference type="Proteomes" id="UP001362899"/>
    </source>
</evidence>
<dbReference type="InterPro" id="IPR013713">
    <property type="entry name" value="XPO2_central"/>
</dbReference>
<keyword evidence="6" id="KW-0539">Nucleus</keyword>
<feature type="domain" description="Importin N-terminal" evidence="8">
    <location>
        <begin position="24"/>
        <end position="96"/>
    </location>
</feature>
<dbReference type="InterPro" id="IPR011989">
    <property type="entry name" value="ARM-like"/>
</dbReference>
<organism evidence="9 10">
    <name type="scientific">Starmerella bacillaris</name>
    <name type="common">Yeast</name>
    <name type="synonym">Candida zemplinina</name>
    <dbReference type="NCBI Taxonomy" id="1247836"/>
    <lineage>
        <taxon>Eukaryota</taxon>
        <taxon>Fungi</taxon>
        <taxon>Dikarya</taxon>
        <taxon>Ascomycota</taxon>
        <taxon>Saccharomycotina</taxon>
        <taxon>Dipodascomycetes</taxon>
        <taxon>Dipodascales</taxon>
        <taxon>Trichomonascaceae</taxon>
        <taxon>Starmerella</taxon>
    </lineage>
</organism>
<dbReference type="PROSITE" id="PS50166">
    <property type="entry name" value="IMPORTIN_B_NT"/>
    <property type="match status" value="1"/>
</dbReference>
<keyword evidence="4" id="KW-0963">Cytoplasm</keyword>
<dbReference type="Proteomes" id="UP001362899">
    <property type="component" value="Unassembled WGS sequence"/>
</dbReference>
<evidence type="ECO:0000256" key="5">
    <source>
        <dbReference type="ARBA" id="ARBA00022927"/>
    </source>
</evidence>
<evidence type="ECO:0000256" key="1">
    <source>
        <dbReference type="ARBA" id="ARBA00004123"/>
    </source>
</evidence>
<keyword evidence="10" id="KW-1185">Reference proteome</keyword>
<evidence type="ECO:0000256" key="2">
    <source>
        <dbReference type="ARBA" id="ARBA00004496"/>
    </source>
</evidence>
<dbReference type="Pfam" id="PF03810">
    <property type="entry name" value="IBN_N"/>
    <property type="match status" value="1"/>
</dbReference>
<dbReference type="AlphaFoldDB" id="A0AAV5RFH3"/>
<dbReference type="Gene3D" id="1.25.10.10">
    <property type="entry name" value="Leucine-rich Repeat Variant"/>
    <property type="match status" value="1"/>
</dbReference>
<evidence type="ECO:0000256" key="4">
    <source>
        <dbReference type="ARBA" id="ARBA00022490"/>
    </source>
</evidence>
<feature type="region of interest" description="Disordered" evidence="7">
    <location>
        <begin position="940"/>
        <end position="1000"/>
    </location>
</feature>
<dbReference type="GO" id="GO:0006606">
    <property type="term" value="P:protein import into nucleus"/>
    <property type="evidence" value="ECO:0007669"/>
    <property type="project" value="TreeGrafter"/>
</dbReference>
<evidence type="ECO:0000313" key="9">
    <source>
        <dbReference type="EMBL" id="GMM50341.1"/>
    </source>
</evidence>
<proteinExistence type="predicted"/>
<evidence type="ECO:0000256" key="3">
    <source>
        <dbReference type="ARBA" id="ARBA00022448"/>
    </source>
</evidence>
<comment type="subcellular location">
    <subcellularLocation>
        <location evidence="2">Cytoplasm</location>
    </subcellularLocation>
    <subcellularLocation>
        <location evidence="1">Nucleus</location>
    </subcellularLocation>
</comment>
<dbReference type="InterPro" id="IPR016024">
    <property type="entry name" value="ARM-type_fold"/>
</dbReference>
<reference evidence="9 10" key="1">
    <citation type="journal article" date="2023" name="Elife">
        <title>Identification of key yeast species and microbe-microbe interactions impacting larval growth of Drosophila in the wild.</title>
        <authorList>
            <person name="Mure A."/>
            <person name="Sugiura Y."/>
            <person name="Maeda R."/>
            <person name="Honda K."/>
            <person name="Sakurai N."/>
            <person name="Takahashi Y."/>
            <person name="Watada M."/>
            <person name="Katoh T."/>
            <person name="Gotoh A."/>
            <person name="Gotoh Y."/>
            <person name="Taniguchi I."/>
            <person name="Nakamura K."/>
            <person name="Hayashi T."/>
            <person name="Katayama T."/>
            <person name="Uemura T."/>
            <person name="Hattori Y."/>
        </authorList>
    </citation>
    <scope>NUCLEOTIDE SEQUENCE [LARGE SCALE GENOMIC DNA]</scope>
    <source>
        <strain evidence="9 10">SB-73</strain>
    </source>
</reference>
<evidence type="ECO:0000259" key="8">
    <source>
        <dbReference type="PROSITE" id="PS50166"/>
    </source>
</evidence>
<dbReference type="SMART" id="SM00913">
    <property type="entry name" value="IBN_N"/>
    <property type="match status" value="1"/>
</dbReference>
<keyword evidence="5" id="KW-0653">Protein transport</keyword>
<dbReference type="PANTHER" id="PTHR10997">
    <property type="entry name" value="IMPORTIN-7, 8, 11"/>
    <property type="match status" value="1"/>
</dbReference>
<dbReference type="PANTHER" id="PTHR10997:SF18">
    <property type="entry name" value="D-IMPORTIN 7_RANBP7"/>
    <property type="match status" value="1"/>
</dbReference>
<gene>
    <name evidence="9" type="ORF">DASB73_012990</name>
</gene>
<keyword evidence="3" id="KW-0813">Transport</keyword>
<evidence type="ECO:0000256" key="6">
    <source>
        <dbReference type="ARBA" id="ARBA00023242"/>
    </source>
</evidence>
<accession>A0AAV5RFH3</accession>
<dbReference type="GO" id="GO:0005635">
    <property type="term" value="C:nuclear envelope"/>
    <property type="evidence" value="ECO:0007669"/>
    <property type="project" value="TreeGrafter"/>
</dbReference>
<dbReference type="GO" id="GO:0005829">
    <property type="term" value="C:cytosol"/>
    <property type="evidence" value="ECO:0007669"/>
    <property type="project" value="TreeGrafter"/>
</dbReference>
<dbReference type="Pfam" id="PF08506">
    <property type="entry name" value="Cse1"/>
    <property type="match status" value="1"/>
</dbReference>
<dbReference type="InterPro" id="IPR001494">
    <property type="entry name" value="Importin-beta_N"/>
</dbReference>
<sequence length="1071" mass="120284">MDVDFLLQTLASTLVPSREEFKQAERTLGVLEKQTGFAPALLSIVFAEEVPLGVRQAAAVYFKNKVTRSWSTASVDPLPDADKAFLKANIVSSIVRAPPPLREFFVVCLSSMLSQEYRNEGWPELLPQVMELLRNTNNLPGVVAGLVVLKQICKFYRWQNFTVNKQLSPLMAEVFPYILQISEAAIQALHNGDEREVYYQLVYEVLKIYKLATSRVLPAVVRETEIAKRTISMFVNVFMLQPKDLPYAEKCTKWAARNIATTYTTYLTKSYIKLSDNGAQYKPYRDLFVQLFCPEITKLYIQQLQLWSADQRRLSDSCLSSVLIFLTAMIDVKQVYVNLISPQLNILIAQILFRMLSPTEADIDLFEDDPTEFILKNMNHSDYIQTPSTSASSFVQRLVRKRPETLPLMLSFLEQNAQALSTQPDKIAAKVGVLNLLQALSPLLMKGDQSASLEPFVSKYVLPDLLSPNPFLRTAVCETIIKISELNYTYRETLLVLFNGLLDSFMNSKCLPLQVSAALALRAVSIAPHNLDIRAALGDHISGIVSMLLVLTEKVDSESLLSVLDHFVDLYPDQITPFAIDLATHLCTQFQTLASEIAEQTDPANLGSIEGDLMVQTEEKVSSGLSIMNSLGNLQSALEHRPDLTAQLDEVIAPIFTQVYVQKIADFYADCLTMHENTLFSMKSIPERHWAYFDMLTKMLEIGEVDYFEEAMPVLENYILYGSQALAANPARLGAFTQLLVMLYAPQEQERQDTNAEKHMLAAVYSEAYTRGHVMSLLVKLLTCNELVKGPMIPYIPQIVQVVSQRVHVDAQSGISVPARYNVALVSVVLACFFNEPTVTMSVLDQSQSTASFFEMWFQTLPEFVRVTDFKLSEMAILSLLVACSDNETVQANIKQLLHVLCECFTKLPIAVQKIREMLNAEESAWNDDNFDDSFYLEEEDDDDNIQPSELAGAGNETGDGNFIYENPGGSQSAHETQDVTNDSQDQDQEHDQSEFDSSSHMGMFFADNYDEHLYAMNPLDKLNPYNALRIAWGSMSPEKQQLLLANMSPEDQQVLDSALKTEALVDPKAA</sequence>
<comment type="caution">
    <text evidence="9">The sequence shown here is derived from an EMBL/GenBank/DDBJ whole genome shotgun (WGS) entry which is preliminary data.</text>
</comment>
<evidence type="ECO:0000256" key="7">
    <source>
        <dbReference type="SAM" id="MobiDB-lite"/>
    </source>
</evidence>